<evidence type="ECO:0000259" key="1">
    <source>
        <dbReference type="PROSITE" id="PS50943"/>
    </source>
</evidence>
<keyword evidence="3" id="KW-1185">Reference proteome</keyword>
<dbReference type="InterPro" id="IPR001387">
    <property type="entry name" value="Cro/C1-type_HTH"/>
</dbReference>
<dbReference type="EMBL" id="JBHTEY010000004">
    <property type="protein sequence ID" value="MFC7613232.1"/>
    <property type="molecule type" value="Genomic_DNA"/>
</dbReference>
<gene>
    <name evidence="2" type="ORF">ACFQV2_06030</name>
</gene>
<evidence type="ECO:0000313" key="2">
    <source>
        <dbReference type="EMBL" id="MFC7613232.1"/>
    </source>
</evidence>
<dbReference type="Gene3D" id="1.10.260.40">
    <property type="entry name" value="lambda repressor-like DNA-binding domains"/>
    <property type="match status" value="1"/>
</dbReference>
<dbReference type="PROSITE" id="PS50943">
    <property type="entry name" value="HTH_CROC1"/>
    <property type="match status" value="1"/>
</dbReference>
<evidence type="ECO:0000313" key="3">
    <source>
        <dbReference type="Proteomes" id="UP001596512"/>
    </source>
</evidence>
<dbReference type="InterPro" id="IPR010982">
    <property type="entry name" value="Lambda_DNA-bd_dom_sf"/>
</dbReference>
<comment type="caution">
    <text evidence="2">The sequence shown here is derived from an EMBL/GenBank/DDBJ whole genome shotgun (WGS) entry which is preliminary data.</text>
</comment>
<dbReference type="SMART" id="SM00530">
    <property type="entry name" value="HTH_XRE"/>
    <property type="match status" value="1"/>
</dbReference>
<organism evidence="2 3">
    <name type="scientific">Actinokineospora soli</name>
    <dbReference type="NCBI Taxonomy" id="1048753"/>
    <lineage>
        <taxon>Bacteria</taxon>
        <taxon>Bacillati</taxon>
        <taxon>Actinomycetota</taxon>
        <taxon>Actinomycetes</taxon>
        <taxon>Pseudonocardiales</taxon>
        <taxon>Pseudonocardiaceae</taxon>
        <taxon>Actinokineospora</taxon>
    </lineage>
</organism>
<dbReference type="CDD" id="cd00093">
    <property type="entry name" value="HTH_XRE"/>
    <property type="match status" value="1"/>
</dbReference>
<dbReference type="Pfam" id="PF13560">
    <property type="entry name" value="HTH_31"/>
    <property type="match status" value="1"/>
</dbReference>
<proteinExistence type="predicted"/>
<reference evidence="3" key="1">
    <citation type="journal article" date="2019" name="Int. J. Syst. Evol. Microbiol.">
        <title>The Global Catalogue of Microorganisms (GCM) 10K type strain sequencing project: providing services to taxonomists for standard genome sequencing and annotation.</title>
        <authorList>
            <consortium name="The Broad Institute Genomics Platform"/>
            <consortium name="The Broad Institute Genome Sequencing Center for Infectious Disease"/>
            <person name="Wu L."/>
            <person name="Ma J."/>
        </authorList>
    </citation>
    <scope>NUCLEOTIDE SEQUENCE [LARGE SCALE GENOMIC DNA]</scope>
    <source>
        <strain evidence="3">JCM 17695</strain>
    </source>
</reference>
<dbReference type="SUPFAM" id="SSF47413">
    <property type="entry name" value="lambda repressor-like DNA-binding domains"/>
    <property type="match status" value="1"/>
</dbReference>
<sequence length="428" mass="46473">MPGNKELGAVLRELRKSRKLTLATVARRAGCAEALVSYVESGNRQLHPWLAAKLDEIYGTGGVVAALLRGTNPETNSRSVFGVSNTDTLIVELPEGGASMPLSRRELLAALGVGITGGLLHGQFERELDKVQLDGDTLQRFDDAYVGFQTAARTLPPSQLMDGLIGNVAVLDGLRRRAPLAERPRYSHMQARYAESLSWLSEEAGDIAGAMYWIDRATQWGQAANWQAMTAYSFVRRSMMVVSFSGDGMRAVDNAQAVFAMPRSSPRMRGLAAKQMAFGHALAGDELASNLALDDAMTLLSKPMREDDAILGQRSVVNDDLFAIFRATCDIYLGRGERVVPVLEPRLSSLSASSVRTATITRAKLARAYANAGQPEEAASLSLAALDDIDRIGSLSARSELKRALPVLSNWHGREDIQMVMQRLKPSV</sequence>
<protein>
    <submittedName>
        <fullName evidence="2">Helix-turn-helix domain-containing protein</fullName>
    </submittedName>
</protein>
<dbReference type="Proteomes" id="UP001596512">
    <property type="component" value="Unassembled WGS sequence"/>
</dbReference>
<name>A0ABW2TJS8_9PSEU</name>
<accession>A0ABW2TJS8</accession>
<feature type="domain" description="HTH cro/C1-type" evidence="1">
    <location>
        <begin position="11"/>
        <end position="60"/>
    </location>
</feature>